<organism evidence="1 2">
    <name type="scientific">Faecalitalea cylindroides</name>
    <dbReference type="NCBI Taxonomy" id="39483"/>
    <lineage>
        <taxon>Bacteria</taxon>
        <taxon>Bacillati</taxon>
        <taxon>Bacillota</taxon>
        <taxon>Erysipelotrichia</taxon>
        <taxon>Erysipelotrichales</taxon>
        <taxon>Erysipelotrichaceae</taxon>
        <taxon>Faecalitalea</taxon>
    </lineage>
</organism>
<dbReference type="RefSeq" id="WP_195191408.1">
    <property type="nucleotide sequence ID" value="NZ_JADMUL010000019.1"/>
</dbReference>
<evidence type="ECO:0000313" key="1">
    <source>
        <dbReference type="EMBL" id="MDC0828340.1"/>
    </source>
</evidence>
<protein>
    <submittedName>
        <fullName evidence="1">Uncharacterized protein</fullName>
    </submittedName>
</protein>
<proteinExistence type="predicted"/>
<sequence>MPTKKYDEIVKLPCDKLAQTMSDMTYLYKETKVPKTHYKKLMEETIEEQMSDIVTMKMLDVYLKTLKQIIDDSPVLFLKSLLCLEMKINPTNMRPQEQVALSVATDYFLDNKKVLKSILNDKIIDIYKDTLENGVLNNDMDIKAVCSGHEFGLFHSWELTGIQLKETDIKVQVDEYEYILYKGETNEDTKKIDDLLDKAGGRITTEFQC</sequence>
<comment type="caution">
    <text evidence="1">The sequence shown here is derived from an EMBL/GenBank/DDBJ whole genome shotgun (WGS) entry which is preliminary data.</text>
</comment>
<reference evidence="1" key="1">
    <citation type="submission" date="2023-01" db="EMBL/GenBank/DDBJ databases">
        <title>Human gut microbiome strain richness.</title>
        <authorList>
            <person name="Chen-Liaw A."/>
        </authorList>
    </citation>
    <scope>NUCLEOTIDE SEQUENCE</scope>
    <source>
        <strain evidence="1">D55st1_G4_D55t1_190419</strain>
    </source>
</reference>
<dbReference type="EMBL" id="JAQNCK010000015">
    <property type="protein sequence ID" value="MDC0828340.1"/>
    <property type="molecule type" value="Genomic_DNA"/>
</dbReference>
<accession>A0AAW6FS37</accession>
<gene>
    <name evidence="1" type="ORF">POG00_06385</name>
</gene>
<dbReference type="Proteomes" id="UP001220658">
    <property type="component" value="Unassembled WGS sequence"/>
</dbReference>
<name>A0AAW6FS37_9FIRM</name>
<evidence type="ECO:0000313" key="2">
    <source>
        <dbReference type="Proteomes" id="UP001220658"/>
    </source>
</evidence>
<dbReference type="AlphaFoldDB" id="A0AAW6FS37"/>